<feature type="domain" description="PAS" evidence="12">
    <location>
        <begin position="131"/>
        <end position="201"/>
    </location>
</feature>
<dbReference type="SMART" id="SM00448">
    <property type="entry name" value="REC"/>
    <property type="match status" value="1"/>
</dbReference>
<dbReference type="Gene3D" id="3.30.450.20">
    <property type="entry name" value="PAS domain"/>
    <property type="match status" value="2"/>
</dbReference>
<keyword evidence="8" id="KW-0902">Two-component regulatory system</keyword>
<keyword evidence="5" id="KW-0547">Nucleotide-binding</keyword>
<reference evidence="14 15" key="1">
    <citation type="submission" date="2006-12" db="EMBL/GenBank/DDBJ databases">
        <title>Complete sequence of Chlorobium phaeobacteroides DSM 266.</title>
        <authorList>
            <consortium name="US DOE Joint Genome Institute"/>
            <person name="Copeland A."/>
            <person name="Lucas S."/>
            <person name="Lapidus A."/>
            <person name="Barry K."/>
            <person name="Detter J.C."/>
            <person name="Glavina del Rio T."/>
            <person name="Hammon N."/>
            <person name="Israni S."/>
            <person name="Pitluck S."/>
            <person name="Goltsman E."/>
            <person name="Schmutz J."/>
            <person name="Larimer F."/>
            <person name="Land M."/>
            <person name="Hauser L."/>
            <person name="Mikhailova N."/>
            <person name="Li T."/>
            <person name="Overmann J."/>
            <person name="Bryant D.A."/>
            <person name="Richardson P."/>
        </authorList>
    </citation>
    <scope>NUCLEOTIDE SEQUENCE [LARGE SCALE GENOMIC DNA]</scope>
    <source>
        <strain evidence="14 15">DSM 266</strain>
    </source>
</reference>
<dbReference type="InterPro" id="IPR035965">
    <property type="entry name" value="PAS-like_dom_sf"/>
</dbReference>
<accession>A1BFV9</accession>
<dbReference type="InterPro" id="IPR036097">
    <property type="entry name" value="HisK_dim/P_sf"/>
</dbReference>
<dbReference type="KEGG" id="cph:Cpha266_1253"/>
<feature type="domain" description="PAC" evidence="13">
    <location>
        <begin position="204"/>
        <end position="256"/>
    </location>
</feature>
<dbReference type="PANTHER" id="PTHR43065:SF46">
    <property type="entry name" value="C4-DICARBOXYLATE TRANSPORT SENSOR PROTEIN DCTB"/>
    <property type="match status" value="1"/>
</dbReference>
<dbReference type="InterPro" id="IPR000700">
    <property type="entry name" value="PAS-assoc_C"/>
</dbReference>
<evidence type="ECO:0000259" key="13">
    <source>
        <dbReference type="PROSITE" id="PS50113"/>
    </source>
</evidence>
<evidence type="ECO:0000256" key="5">
    <source>
        <dbReference type="ARBA" id="ARBA00022741"/>
    </source>
</evidence>
<dbReference type="InterPro" id="IPR003594">
    <property type="entry name" value="HATPase_dom"/>
</dbReference>
<organism evidence="14 15">
    <name type="scientific">Chlorobium phaeobacteroides (strain DSM 266 / SMG 266 / 2430)</name>
    <dbReference type="NCBI Taxonomy" id="290317"/>
    <lineage>
        <taxon>Bacteria</taxon>
        <taxon>Pseudomonadati</taxon>
        <taxon>Chlorobiota</taxon>
        <taxon>Chlorobiia</taxon>
        <taxon>Chlorobiales</taxon>
        <taxon>Chlorobiaceae</taxon>
        <taxon>Chlorobium/Pelodictyon group</taxon>
        <taxon>Chlorobium</taxon>
    </lineage>
</organism>
<dbReference type="InterPro" id="IPR001610">
    <property type="entry name" value="PAC"/>
</dbReference>
<dbReference type="Pfam" id="PF02518">
    <property type="entry name" value="HATPase_c"/>
    <property type="match status" value="1"/>
</dbReference>
<dbReference type="InterPro" id="IPR004358">
    <property type="entry name" value="Sig_transdc_His_kin-like_C"/>
</dbReference>
<dbReference type="OrthoDB" id="9783713at2"/>
<dbReference type="Pfam" id="PF13426">
    <property type="entry name" value="PAS_9"/>
    <property type="match status" value="2"/>
</dbReference>
<dbReference type="Proteomes" id="UP000008701">
    <property type="component" value="Chromosome"/>
</dbReference>
<dbReference type="SUPFAM" id="SSF47384">
    <property type="entry name" value="Homodimeric domain of signal transducing histidine kinase"/>
    <property type="match status" value="1"/>
</dbReference>
<sequence length="673" mass="75654">MNRTGEIPTILVADNCVISRRSISDAICEQGYKAVVAEDGAGCRDLLGKDKTDLLFLDAGIDDDKGVELLVAVKDNYPDIPVIVISSSISFEQEALFFKMGASEYLIKPLSSVRLAVTIKKALLESEYRKKDKLFSVVITHSPIAVAITDNTGHFEYVNHAFCKTTGYAFHEVIGKTPRLLQSGEHAESFYKELWDTIRSGKNWQGEFHNKKKTGELYWENSIIIPIFDPSGTLSHFLSIKQDISLRKKEQEALLQSERRFQELADLLPLPLIETDTEGMITYTNCVGLEAFGYTTEDLANGIHGVMLFLPEERQRVILNIEMRLKNIPFENHEYIGLRKDGTTFPLLVYTASIMHNNVPVGIRAIVLDITNRKQAEEKLMQLNQTLELRVQERTRELEITHKQMILQEKLASIGQLAAGIAHELNNPINFVRINFATLEEDIADLQSLLNAYRNVIDKVGKDLLPKDEVDRLRQLEHSLAIDTLCDELPGIFSESHRGFERITAIIGSMRNFSFCHDLQERVPFYINTGIRDALIITRNEYLSFADLTTQLEDLPPVPCNPEQINQVFLNLIINSAQAIESQKRSENGKITICTWFDNRSVFCAVTDDGPGIPCEIQHRIFEPFFTTKPPGKGTGLGLSISYDIVVHKHGGTLDVHCPPEGGTVITLSLPLG</sequence>
<keyword evidence="7" id="KW-0067">ATP-binding</keyword>
<dbReference type="CDD" id="cd00130">
    <property type="entry name" value="PAS"/>
    <property type="match status" value="2"/>
</dbReference>
<evidence type="ECO:0000313" key="15">
    <source>
        <dbReference type="Proteomes" id="UP000008701"/>
    </source>
</evidence>
<dbReference type="InterPro" id="IPR011006">
    <property type="entry name" value="CheY-like_superfamily"/>
</dbReference>
<evidence type="ECO:0000256" key="3">
    <source>
        <dbReference type="ARBA" id="ARBA00022553"/>
    </source>
</evidence>
<dbReference type="InterPro" id="IPR000014">
    <property type="entry name" value="PAS"/>
</dbReference>
<evidence type="ECO:0000259" key="12">
    <source>
        <dbReference type="PROSITE" id="PS50112"/>
    </source>
</evidence>
<dbReference type="PROSITE" id="PS50109">
    <property type="entry name" value="HIS_KIN"/>
    <property type="match status" value="1"/>
</dbReference>
<evidence type="ECO:0000256" key="8">
    <source>
        <dbReference type="ARBA" id="ARBA00023012"/>
    </source>
</evidence>
<dbReference type="PROSITE" id="PS50113">
    <property type="entry name" value="PAC"/>
    <property type="match status" value="2"/>
</dbReference>
<feature type="domain" description="Response regulatory" evidence="11">
    <location>
        <begin position="9"/>
        <end position="123"/>
    </location>
</feature>
<name>A1BFV9_CHLPD</name>
<dbReference type="SUPFAM" id="SSF52172">
    <property type="entry name" value="CheY-like"/>
    <property type="match status" value="1"/>
</dbReference>
<gene>
    <name evidence="14" type="ordered locus">Cpha266_1253</name>
</gene>
<dbReference type="GO" id="GO:0005524">
    <property type="term" value="F:ATP binding"/>
    <property type="evidence" value="ECO:0007669"/>
    <property type="project" value="UniProtKB-KW"/>
</dbReference>
<dbReference type="SUPFAM" id="SSF55785">
    <property type="entry name" value="PYP-like sensor domain (PAS domain)"/>
    <property type="match status" value="2"/>
</dbReference>
<dbReference type="InterPro" id="IPR036890">
    <property type="entry name" value="HATPase_C_sf"/>
</dbReference>
<dbReference type="EMBL" id="CP000492">
    <property type="protein sequence ID" value="ABL65286.1"/>
    <property type="molecule type" value="Genomic_DNA"/>
</dbReference>
<dbReference type="NCBIfam" id="TIGR00229">
    <property type="entry name" value="sensory_box"/>
    <property type="match status" value="2"/>
</dbReference>
<dbReference type="AlphaFoldDB" id="A1BFV9"/>
<evidence type="ECO:0000259" key="11">
    <source>
        <dbReference type="PROSITE" id="PS50110"/>
    </source>
</evidence>
<dbReference type="PROSITE" id="PS50112">
    <property type="entry name" value="PAS"/>
    <property type="match status" value="2"/>
</dbReference>
<dbReference type="CDD" id="cd00156">
    <property type="entry name" value="REC"/>
    <property type="match status" value="1"/>
</dbReference>
<dbReference type="eggNOG" id="COG3437">
    <property type="taxonomic scope" value="Bacteria"/>
</dbReference>
<dbReference type="eggNOG" id="COG4191">
    <property type="taxonomic scope" value="Bacteria"/>
</dbReference>
<dbReference type="PANTHER" id="PTHR43065">
    <property type="entry name" value="SENSOR HISTIDINE KINASE"/>
    <property type="match status" value="1"/>
</dbReference>
<dbReference type="Gene3D" id="3.40.50.2300">
    <property type="match status" value="1"/>
</dbReference>
<keyword evidence="3 9" id="KW-0597">Phosphoprotein</keyword>
<dbReference type="InterPro" id="IPR005467">
    <property type="entry name" value="His_kinase_dom"/>
</dbReference>
<dbReference type="SMART" id="SM00387">
    <property type="entry name" value="HATPase_c"/>
    <property type="match status" value="1"/>
</dbReference>
<comment type="catalytic activity">
    <reaction evidence="1">
        <text>ATP + protein L-histidine = ADP + protein N-phospho-L-histidine.</text>
        <dbReference type="EC" id="2.7.13.3"/>
    </reaction>
</comment>
<dbReference type="CDD" id="cd00082">
    <property type="entry name" value="HisKA"/>
    <property type="match status" value="1"/>
</dbReference>
<dbReference type="InterPro" id="IPR001789">
    <property type="entry name" value="Sig_transdc_resp-reg_receiver"/>
</dbReference>
<dbReference type="HOGENOM" id="CLU_000445_114_72_10"/>
<evidence type="ECO:0000256" key="4">
    <source>
        <dbReference type="ARBA" id="ARBA00022679"/>
    </source>
</evidence>
<evidence type="ECO:0000256" key="2">
    <source>
        <dbReference type="ARBA" id="ARBA00012438"/>
    </source>
</evidence>
<feature type="domain" description="Histidine kinase" evidence="10">
    <location>
        <begin position="420"/>
        <end position="673"/>
    </location>
</feature>
<feature type="domain" description="PAC" evidence="13">
    <location>
        <begin position="331"/>
        <end position="382"/>
    </location>
</feature>
<dbReference type="PRINTS" id="PR00344">
    <property type="entry name" value="BCTRLSENSOR"/>
</dbReference>
<evidence type="ECO:0000256" key="1">
    <source>
        <dbReference type="ARBA" id="ARBA00000085"/>
    </source>
</evidence>
<evidence type="ECO:0000313" key="14">
    <source>
        <dbReference type="EMBL" id="ABL65286.1"/>
    </source>
</evidence>
<feature type="modified residue" description="4-aspartylphosphate" evidence="9">
    <location>
        <position position="58"/>
    </location>
</feature>
<dbReference type="STRING" id="290317.Cpha266_1253"/>
<proteinExistence type="predicted"/>
<keyword evidence="6 14" id="KW-0418">Kinase</keyword>
<dbReference type="Gene3D" id="1.10.287.130">
    <property type="match status" value="1"/>
</dbReference>
<evidence type="ECO:0000259" key="10">
    <source>
        <dbReference type="PROSITE" id="PS50109"/>
    </source>
</evidence>
<dbReference type="SMART" id="SM00086">
    <property type="entry name" value="PAC"/>
    <property type="match status" value="2"/>
</dbReference>
<dbReference type="SUPFAM" id="SSF55874">
    <property type="entry name" value="ATPase domain of HSP90 chaperone/DNA topoisomerase II/histidine kinase"/>
    <property type="match status" value="1"/>
</dbReference>
<evidence type="ECO:0000256" key="7">
    <source>
        <dbReference type="ARBA" id="ARBA00022840"/>
    </source>
</evidence>
<feature type="domain" description="PAS" evidence="12">
    <location>
        <begin position="257"/>
        <end position="328"/>
    </location>
</feature>
<dbReference type="RefSeq" id="WP_011745110.1">
    <property type="nucleotide sequence ID" value="NC_008639.1"/>
</dbReference>
<dbReference type="GO" id="GO:0000155">
    <property type="term" value="F:phosphorelay sensor kinase activity"/>
    <property type="evidence" value="ECO:0007669"/>
    <property type="project" value="InterPro"/>
</dbReference>
<keyword evidence="15" id="KW-1185">Reference proteome</keyword>
<protein>
    <recommendedName>
        <fullName evidence="2">histidine kinase</fullName>
        <ecNumber evidence="2">2.7.13.3</ecNumber>
    </recommendedName>
</protein>
<dbReference type="EC" id="2.7.13.3" evidence="2"/>
<dbReference type="SMART" id="SM00091">
    <property type="entry name" value="PAS"/>
    <property type="match status" value="2"/>
</dbReference>
<dbReference type="InterPro" id="IPR003661">
    <property type="entry name" value="HisK_dim/P_dom"/>
</dbReference>
<evidence type="ECO:0000256" key="6">
    <source>
        <dbReference type="ARBA" id="ARBA00022777"/>
    </source>
</evidence>
<evidence type="ECO:0000256" key="9">
    <source>
        <dbReference type="PROSITE-ProRule" id="PRU00169"/>
    </source>
</evidence>
<dbReference type="PROSITE" id="PS50110">
    <property type="entry name" value="RESPONSE_REGULATORY"/>
    <property type="match status" value="1"/>
</dbReference>
<dbReference type="Pfam" id="PF00072">
    <property type="entry name" value="Response_reg"/>
    <property type="match status" value="1"/>
</dbReference>
<keyword evidence="4" id="KW-0808">Transferase</keyword>
<dbReference type="Gene3D" id="3.30.565.10">
    <property type="entry name" value="Histidine kinase-like ATPase, C-terminal domain"/>
    <property type="match status" value="1"/>
</dbReference>